<proteinExistence type="predicted"/>
<gene>
    <name evidence="2" type="ORF">B296_00010159</name>
</gene>
<dbReference type="AlphaFoldDB" id="A0A426ZRF3"/>
<dbReference type="EMBL" id="AMZH03005399">
    <property type="protein sequence ID" value="RRT66484.1"/>
    <property type="molecule type" value="Genomic_DNA"/>
</dbReference>
<protein>
    <submittedName>
        <fullName evidence="2">Uncharacterized protein</fullName>
    </submittedName>
</protein>
<name>A0A426ZRF3_ENSVE</name>
<sequence length="341" mass="37051">MGHRGRNGRAIRVVCASTRPLEPPRQLRRAEVQRRHRDTSRVVDANGREEESAAGGGDAVGVEETVLGRIVEAGGVFIHRPAAAADQDGVDAASLCQALAGRGQAVAEKQPVPPVQRVVVAEEASGGVNRAVARRWDVDQEAVVCDVPHREFSDPDRGFRVIGTVQADGASIGEAEGIRGRVGAAGSLAVLGGSCRDRQSDGNHRFREEDQEGQQEKTVARSLEPKHLCLSSSFQLCSSPITGTNPHACSIETTILKERLFFQSSQGKQNLTALILNLKTLHQSDLSLRSLFFNHLVVFLSEPPVQPVTQKKCRSDWEKDLVRLGFPWLQVINLLTIDSVL</sequence>
<evidence type="ECO:0000313" key="2">
    <source>
        <dbReference type="EMBL" id="RRT66484.1"/>
    </source>
</evidence>
<accession>A0A426ZRF3</accession>
<dbReference type="Proteomes" id="UP000287651">
    <property type="component" value="Unassembled WGS sequence"/>
</dbReference>
<evidence type="ECO:0000313" key="3">
    <source>
        <dbReference type="Proteomes" id="UP000287651"/>
    </source>
</evidence>
<reference evidence="2 3" key="1">
    <citation type="journal article" date="2014" name="Agronomy (Basel)">
        <title>A Draft Genome Sequence for Ensete ventricosum, the Drought-Tolerant Tree Against Hunger.</title>
        <authorList>
            <person name="Harrison J."/>
            <person name="Moore K.A."/>
            <person name="Paszkiewicz K."/>
            <person name="Jones T."/>
            <person name="Grant M."/>
            <person name="Ambacheew D."/>
            <person name="Muzemil S."/>
            <person name="Studholme D.J."/>
        </authorList>
    </citation>
    <scope>NUCLEOTIDE SEQUENCE [LARGE SCALE GENOMIC DNA]</scope>
</reference>
<organism evidence="2 3">
    <name type="scientific">Ensete ventricosum</name>
    <name type="common">Abyssinian banana</name>
    <name type="synonym">Musa ensete</name>
    <dbReference type="NCBI Taxonomy" id="4639"/>
    <lineage>
        <taxon>Eukaryota</taxon>
        <taxon>Viridiplantae</taxon>
        <taxon>Streptophyta</taxon>
        <taxon>Embryophyta</taxon>
        <taxon>Tracheophyta</taxon>
        <taxon>Spermatophyta</taxon>
        <taxon>Magnoliopsida</taxon>
        <taxon>Liliopsida</taxon>
        <taxon>Zingiberales</taxon>
        <taxon>Musaceae</taxon>
        <taxon>Ensete</taxon>
    </lineage>
</organism>
<evidence type="ECO:0000256" key="1">
    <source>
        <dbReference type="SAM" id="MobiDB-lite"/>
    </source>
</evidence>
<feature type="region of interest" description="Disordered" evidence="1">
    <location>
        <begin position="25"/>
        <end position="57"/>
    </location>
</feature>
<comment type="caution">
    <text evidence="2">The sequence shown here is derived from an EMBL/GenBank/DDBJ whole genome shotgun (WGS) entry which is preliminary data.</text>
</comment>